<dbReference type="AlphaFoldDB" id="A0AAD6Y7G8"/>
<organism evidence="3 4">
    <name type="scientific">Mycena pura</name>
    <dbReference type="NCBI Taxonomy" id="153505"/>
    <lineage>
        <taxon>Eukaryota</taxon>
        <taxon>Fungi</taxon>
        <taxon>Dikarya</taxon>
        <taxon>Basidiomycota</taxon>
        <taxon>Agaricomycotina</taxon>
        <taxon>Agaricomycetes</taxon>
        <taxon>Agaricomycetidae</taxon>
        <taxon>Agaricales</taxon>
        <taxon>Marasmiineae</taxon>
        <taxon>Mycenaceae</taxon>
        <taxon>Mycena</taxon>
    </lineage>
</organism>
<gene>
    <name evidence="3" type="ORF">GGX14DRAFT_700162</name>
</gene>
<feature type="compositionally biased region" description="Acidic residues" evidence="1">
    <location>
        <begin position="165"/>
        <end position="189"/>
    </location>
</feature>
<dbReference type="Proteomes" id="UP001219525">
    <property type="component" value="Unassembled WGS sequence"/>
</dbReference>
<evidence type="ECO:0000313" key="3">
    <source>
        <dbReference type="EMBL" id="KAJ7197912.1"/>
    </source>
</evidence>
<comment type="caution">
    <text evidence="3">The sequence shown here is derived from an EMBL/GenBank/DDBJ whole genome shotgun (WGS) entry which is preliminary data.</text>
</comment>
<feature type="compositionally biased region" description="Basic and acidic residues" evidence="1">
    <location>
        <begin position="154"/>
        <end position="164"/>
    </location>
</feature>
<sequence>MEVCLQTDPPQRQDFVAAHSTHLMSPSASGASSSSWKAGLPDLPPRPKWRKLVGLNGGVYFTCGNGRLITNTDVGSPAASRRLTRVYNEKKHLLELIAERPMPDGSTPVDDAEMFLYEVGNVTYGKMASWSRGETYDLTAEFNDEPDTTSGLESDSKSDSKSDSDSEAVSEPEGDSGADTESDVSSEDSDFVNVQGKSSFWSHVSEFPMQRTYLPPFFEAEFLGALGFGHNDRVLNPKASTFPFDEKQIKRLVCVYQDLKACVDPCAPHDLVPAMTYHISEAMYIVECARHRRTPAQCAVASGNSTPWDALLDVVLCGTHVDYRARLAATVRASGSVPLEPFRALVKCFLQEWADSNLVATVLLSANVGFLAAPSLAGVPRTFSLVSSLCSMTSLITGLHHVWQHREKTEASHDDARHYMHMLTLAARRTVEGPPGPAALTLTAALLAAPRAALRWAALAFLGAVVAYAAQQTTSAPSRAALLVLGGGLVCVAGAGLLFSSRHVLAPPGARLRGYLARGAARRLGRRKLLQPA</sequence>
<evidence type="ECO:0000256" key="1">
    <source>
        <dbReference type="SAM" id="MobiDB-lite"/>
    </source>
</evidence>
<keyword evidence="4" id="KW-1185">Reference proteome</keyword>
<accession>A0AAD6Y7G8</accession>
<feature type="region of interest" description="Disordered" evidence="1">
    <location>
        <begin position="141"/>
        <end position="189"/>
    </location>
</feature>
<feature type="transmembrane region" description="Helical" evidence="2">
    <location>
        <begin position="482"/>
        <end position="499"/>
    </location>
</feature>
<reference evidence="3" key="1">
    <citation type="submission" date="2023-03" db="EMBL/GenBank/DDBJ databases">
        <title>Massive genome expansion in bonnet fungi (Mycena s.s.) driven by repeated elements and novel gene families across ecological guilds.</title>
        <authorList>
            <consortium name="Lawrence Berkeley National Laboratory"/>
            <person name="Harder C.B."/>
            <person name="Miyauchi S."/>
            <person name="Viragh M."/>
            <person name="Kuo A."/>
            <person name="Thoen E."/>
            <person name="Andreopoulos B."/>
            <person name="Lu D."/>
            <person name="Skrede I."/>
            <person name="Drula E."/>
            <person name="Henrissat B."/>
            <person name="Morin E."/>
            <person name="Kohler A."/>
            <person name="Barry K."/>
            <person name="LaButti K."/>
            <person name="Morin E."/>
            <person name="Salamov A."/>
            <person name="Lipzen A."/>
            <person name="Mereny Z."/>
            <person name="Hegedus B."/>
            <person name="Baldrian P."/>
            <person name="Stursova M."/>
            <person name="Weitz H."/>
            <person name="Taylor A."/>
            <person name="Grigoriev I.V."/>
            <person name="Nagy L.G."/>
            <person name="Martin F."/>
            <person name="Kauserud H."/>
        </authorList>
    </citation>
    <scope>NUCLEOTIDE SEQUENCE</scope>
    <source>
        <strain evidence="3">9144</strain>
    </source>
</reference>
<evidence type="ECO:0000256" key="2">
    <source>
        <dbReference type="SAM" id="Phobius"/>
    </source>
</evidence>
<keyword evidence="2" id="KW-0812">Transmembrane</keyword>
<keyword evidence="2" id="KW-1133">Transmembrane helix</keyword>
<keyword evidence="2" id="KW-0472">Membrane</keyword>
<proteinExistence type="predicted"/>
<protein>
    <submittedName>
        <fullName evidence="3">Uncharacterized protein</fullName>
    </submittedName>
</protein>
<name>A0AAD6Y7G8_9AGAR</name>
<evidence type="ECO:0000313" key="4">
    <source>
        <dbReference type="Proteomes" id="UP001219525"/>
    </source>
</evidence>
<dbReference type="EMBL" id="JARJCW010000075">
    <property type="protein sequence ID" value="KAJ7197912.1"/>
    <property type="molecule type" value="Genomic_DNA"/>
</dbReference>
<feature type="transmembrane region" description="Helical" evidence="2">
    <location>
        <begin position="453"/>
        <end position="470"/>
    </location>
</feature>